<dbReference type="GO" id="GO:0017000">
    <property type="term" value="P:antibiotic biosynthetic process"/>
    <property type="evidence" value="ECO:0007669"/>
    <property type="project" value="UniProtKB-ARBA"/>
</dbReference>
<protein>
    <submittedName>
        <fullName evidence="4">Glycosyl transferase</fullName>
    </submittedName>
</protein>
<proteinExistence type="inferred from homology"/>
<dbReference type="InterPro" id="IPR050426">
    <property type="entry name" value="Glycosyltransferase_28"/>
</dbReference>
<evidence type="ECO:0000313" key="5">
    <source>
        <dbReference type="Proteomes" id="UP000287224"/>
    </source>
</evidence>
<comment type="caution">
    <text evidence="4">The sequence shown here is derived from an EMBL/GenBank/DDBJ whole genome shotgun (WGS) entry which is preliminary data.</text>
</comment>
<dbReference type="EMBL" id="BIFQ01000001">
    <property type="protein sequence ID" value="GCE07680.1"/>
    <property type="molecule type" value="Genomic_DNA"/>
</dbReference>
<evidence type="ECO:0000256" key="2">
    <source>
        <dbReference type="ARBA" id="ARBA00022679"/>
    </source>
</evidence>
<accession>A0A401ZLI3</accession>
<dbReference type="RefSeq" id="WP_126599136.1">
    <property type="nucleotide sequence ID" value="NZ_BIFQ01000001.1"/>
</dbReference>
<comment type="similarity">
    <text evidence="1">Belongs to the UDP-glycosyltransferase family.</text>
</comment>
<dbReference type="PANTHER" id="PTHR48050:SF13">
    <property type="entry name" value="STEROL 3-BETA-GLUCOSYLTRANSFERASE UGT80A2"/>
    <property type="match status" value="1"/>
</dbReference>
<organism evidence="4 5">
    <name type="scientific">Dictyobacter aurantiacus</name>
    <dbReference type="NCBI Taxonomy" id="1936993"/>
    <lineage>
        <taxon>Bacteria</taxon>
        <taxon>Bacillati</taxon>
        <taxon>Chloroflexota</taxon>
        <taxon>Ktedonobacteria</taxon>
        <taxon>Ktedonobacterales</taxon>
        <taxon>Dictyobacteraceae</taxon>
        <taxon>Dictyobacter</taxon>
    </lineage>
</organism>
<dbReference type="SUPFAM" id="SSF53756">
    <property type="entry name" value="UDP-Glycosyltransferase/glycogen phosphorylase"/>
    <property type="match status" value="1"/>
</dbReference>
<gene>
    <name evidence="4" type="ORF">KDAU_50090</name>
</gene>
<keyword evidence="5" id="KW-1185">Reference proteome</keyword>
<dbReference type="AlphaFoldDB" id="A0A401ZLI3"/>
<evidence type="ECO:0000256" key="1">
    <source>
        <dbReference type="ARBA" id="ARBA00009995"/>
    </source>
</evidence>
<dbReference type="InterPro" id="IPR006326">
    <property type="entry name" value="UDPGT_MGT-like"/>
</dbReference>
<sequence length="408" mass="45579">MSTAIFFSLPFTGHINPALPVIRELVQRGERIFVYASEEFRGKVEYTGAHFRSYGQYDLAEASMVGNPLKVMDLYLKPLPDLMEKCLPEAREIQPDYIIHDAAIPWGAMIAELLQVPAVGSQAVLLIKSKMLLFNPSQAFRMMSFFIEARKEARAIDAVLKTVAQKYQLKPKTGLEAIHYDGDITLAYTSRAFQPMEHLFEENFIFVGPTVEDRGEQIDFPLEQLGDRPLIYISLGTIFNNHPDFYRMCLEAFANTKYQVVLSTGRWVQPEDLGPLPENFLAGQYVPQLQVLSRAALFISHGGMNSAMEAMWYGVPLLLVPAWGDQFWIAQHIEKLGAGKVCLPSRITASRLRSLAEEVLSQPAYAQVSKRIGKSLQAAGGAKKAADAIEDLKLRKNILPGGDIVRQG</sequence>
<feature type="domain" description="Erythromycin biosynthesis protein CIII-like C-terminal" evidence="3">
    <location>
        <begin position="269"/>
        <end position="378"/>
    </location>
</feature>
<dbReference type="PANTHER" id="PTHR48050">
    <property type="entry name" value="STEROL 3-BETA-GLUCOSYLTRANSFERASE"/>
    <property type="match status" value="1"/>
</dbReference>
<reference evidence="5" key="1">
    <citation type="submission" date="2018-12" db="EMBL/GenBank/DDBJ databases">
        <title>Tengunoibacter tsumagoiensis gen. nov., sp. nov., Dictyobacter kobayashii sp. nov., D. alpinus sp. nov., and D. joshuensis sp. nov. and description of Dictyobacteraceae fam. nov. within the order Ktedonobacterales isolated from Tengu-no-mugimeshi.</title>
        <authorList>
            <person name="Wang C.M."/>
            <person name="Zheng Y."/>
            <person name="Sakai Y."/>
            <person name="Toyoda A."/>
            <person name="Minakuchi Y."/>
            <person name="Abe K."/>
            <person name="Yokota A."/>
            <person name="Yabe S."/>
        </authorList>
    </citation>
    <scope>NUCLEOTIDE SEQUENCE [LARGE SCALE GENOMIC DNA]</scope>
    <source>
        <strain evidence="5">S-27</strain>
    </source>
</reference>
<dbReference type="Gene3D" id="3.40.50.2000">
    <property type="entry name" value="Glycogen Phosphorylase B"/>
    <property type="match status" value="2"/>
</dbReference>
<keyword evidence="2 4" id="KW-0808">Transferase</keyword>
<dbReference type="Proteomes" id="UP000287224">
    <property type="component" value="Unassembled WGS sequence"/>
</dbReference>
<dbReference type="GO" id="GO:0008194">
    <property type="term" value="F:UDP-glycosyltransferase activity"/>
    <property type="evidence" value="ECO:0007669"/>
    <property type="project" value="InterPro"/>
</dbReference>
<evidence type="ECO:0000259" key="3">
    <source>
        <dbReference type="Pfam" id="PF06722"/>
    </source>
</evidence>
<dbReference type="InterPro" id="IPR010610">
    <property type="entry name" value="EryCIII-like_C"/>
</dbReference>
<name>A0A401ZLI3_9CHLR</name>
<dbReference type="NCBIfam" id="TIGR01426">
    <property type="entry name" value="MGT"/>
    <property type="match status" value="1"/>
</dbReference>
<dbReference type="OrthoDB" id="140855at2"/>
<dbReference type="InterPro" id="IPR002213">
    <property type="entry name" value="UDP_glucos_trans"/>
</dbReference>
<dbReference type="CDD" id="cd03784">
    <property type="entry name" value="GT1_Gtf-like"/>
    <property type="match status" value="1"/>
</dbReference>
<dbReference type="GO" id="GO:0016758">
    <property type="term" value="F:hexosyltransferase activity"/>
    <property type="evidence" value="ECO:0007669"/>
    <property type="project" value="InterPro"/>
</dbReference>
<dbReference type="Pfam" id="PF06722">
    <property type="entry name" value="EryCIII-like_C"/>
    <property type="match status" value="1"/>
</dbReference>
<dbReference type="FunFam" id="3.40.50.2000:FF:000072">
    <property type="entry name" value="Glycosyl transferase"/>
    <property type="match status" value="1"/>
</dbReference>
<evidence type="ECO:0000313" key="4">
    <source>
        <dbReference type="EMBL" id="GCE07680.1"/>
    </source>
</evidence>